<accession>A0A6M3ZQU1</accession>
<reference evidence="1 2" key="1">
    <citation type="journal article" date="2012" name="J. Bacteriol.">
        <title>Genome sequence of the pathogenic Herbaspirillum seropedicae strain Os34, isolated from rice roots.</title>
        <authorList>
            <person name="Ye W."/>
            <person name="Ye S."/>
            <person name="Liu J."/>
            <person name="Chang S."/>
            <person name="Chen M."/>
            <person name="Zhu B."/>
            <person name="Guo L."/>
            <person name="An Q."/>
        </authorList>
    </citation>
    <scope>NUCLEOTIDE SEQUENCE [LARGE SCALE GENOMIC DNA]</scope>
    <source>
        <strain evidence="1 2">Os34</strain>
    </source>
</reference>
<sequence>MLLDQEDFQRQTIYQFKLELLALISTLRLIYTTEQYILVGLAACQYQMRPASVQGSYLPTMVDLQTRRRKPLLNF</sequence>
<dbReference type="AlphaFoldDB" id="A0A6M3ZQU1"/>
<proteinExistence type="predicted"/>
<dbReference type="Proteomes" id="UP000501648">
    <property type="component" value="Chromosome"/>
</dbReference>
<evidence type="ECO:0000313" key="1">
    <source>
        <dbReference type="EMBL" id="QJQ00380.1"/>
    </source>
</evidence>
<gene>
    <name evidence="1" type="ORF">C798_09085</name>
</gene>
<protein>
    <submittedName>
        <fullName evidence="1">Uncharacterized protein</fullName>
    </submittedName>
</protein>
<organism evidence="1 2">
    <name type="scientific">Herbaspirillum rubrisubalbicans Os34</name>
    <dbReference type="NCBI Taxonomy" id="1235827"/>
    <lineage>
        <taxon>Bacteria</taxon>
        <taxon>Pseudomonadati</taxon>
        <taxon>Pseudomonadota</taxon>
        <taxon>Betaproteobacteria</taxon>
        <taxon>Burkholderiales</taxon>
        <taxon>Oxalobacteraceae</taxon>
        <taxon>Herbaspirillum</taxon>
    </lineage>
</organism>
<dbReference type="EMBL" id="CP008956">
    <property type="protein sequence ID" value="QJQ00380.1"/>
    <property type="molecule type" value="Genomic_DNA"/>
</dbReference>
<evidence type="ECO:0000313" key="2">
    <source>
        <dbReference type="Proteomes" id="UP000501648"/>
    </source>
</evidence>
<name>A0A6M3ZQU1_9BURK</name>